<dbReference type="GO" id="GO:0042147">
    <property type="term" value="P:retrograde transport, endosome to Golgi"/>
    <property type="evidence" value="ECO:0007669"/>
    <property type="project" value="TreeGrafter"/>
</dbReference>
<dbReference type="GO" id="GO:0071203">
    <property type="term" value="C:WASH complex"/>
    <property type="evidence" value="ECO:0007669"/>
    <property type="project" value="InterPro"/>
</dbReference>
<reference evidence="5" key="1">
    <citation type="submission" date="2022-01" db="EMBL/GenBank/DDBJ databases">
        <authorList>
            <person name="King R."/>
        </authorList>
    </citation>
    <scope>NUCLEOTIDE SEQUENCE</scope>
</reference>
<organism evidence="5 6">
    <name type="scientific">Chironomus riparius</name>
    <dbReference type="NCBI Taxonomy" id="315576"/>
    <lineage>
        <taxon>Eukaryota</taxon>
        <taxon>Metazoa</taxon>
        <taxon>Ecdysozoa</taxon>
        <taxon>Arthropoda</taxon>
        <taxon>Hexapoda</taxon>
        <taxon>Insecta</taxon>
        <taxon>Pterygota</taxon>
        <taxon>Neoptera</taxon>
        <taxon>Endopterygota</taxon>
        <taxon>Diptera</taxon>
        <taxon>Nematocera</taxon>
        <taxon>Chironomoidea</taxon>
        <taxon>Chironomidae</taxon>
        <taxon>Chironominae</taxon>
        <taxon>Chironomus</taxon>
    </lineage>
</organism>
<feature type="domain" description="WASH1 WAHD" evidence="4">
    <location>
        <begin position="3"/>
        <end position="267"/>
    </location>
</feature>
<dbReference type="GO" id="GO:0003779">
    <property type="term" value="F:actin binding"/>
    <property type="evidence" value="ECO:0007669"/>
    <property type="project" value="UniProtKB-KW"/>
</dbReference>
<dbReference type="PANTHER" id="PTHR23331">
    <property type="entry name" value="CXYORF1"/>
    <property type="match status" value="1"/>
</dbReference>
<proteinExistence type="inferred from homology"/>
<dbReference type="EMBL" id="OU895880">
    <property type="protein sequence ID" value="CAG9812222.1"/>
    <property type="molecule type" value="Genomic_DNA"/>
</dbReference>
<accession>A0A9N9SC75</accession>
<dbReference type="Pfam" id="PF11945">
    <property type="entry name" value="WASH_WAHD"/>
    <property type="match status" value="1"/>
</dbReference>
<dbReference type="GO" id="GO:0005829">
    <property type="term" value="C:cytosol"/>
    <property type="evidence" value="ECO:0007669"/>
    <property type="project" value="GOC"/>
</dbReference>
<dbReference type="GO" id="GO:0043015">
    <property type="term" value="F:gamma-tubulin binding"/>
    <property type="evidence" value="ECO:0007669"/>
    <property type="project" value="TreeGrafter"/>
</dbReference>
<dbReference type="GO" id="GO:0055037">
    <property type="term" value="C:recycling endosome"/>
    <property type="evidence" value="ECO:0007669"/>
    <property type="project" value="TreeGrafter"/>
</dbReference>
<comment type="similarity">
    <text evidence="1">Belongs to the WASH1 family.</text>
</comment>
<dbReference type="InterPro" id="IPR021854">
    <property type="entry name" value="WASH1_WAHD"/>
</dbReference>
<feature type="region of interest" description="Disordered" evidence="3">
    <location>
        <begin position="300"/>
        <end position="433"/>
    </location>
</feature>
<evidence type="ECO:0000256" key="2">
    <source>
        <dbReference type="ARBA" id="ARBA00023203"/>
    </source>
</evidence>
<evidence type="ECO:0000256" key="1">
    <source>
        <dbReference type="ARBA" id="ARBA00005602"/>
    </source>
</evidence>
<name>A0A9N9SC75_9DIPT</name>
<dbReference type="PANTHER" id="PTHR23331:SF1">
    <property type="entry name" value="WASH COMPLEX SUBUNIT 1"/>
    <property type="match status" value="1"/>
</dbReference>
<dbReference type="GO" id="GO:0006887">
    <property type="term" value="P:exocytosis"/>
    <property type="evidence" value="ECO:0007669"/>
    <property type="project" value="TreeGrafter"/>
</dbReference>
<evidence type="ECO:0000259" key="4">
    <source>
        <dbReference type="Pfam" id="PF11945"/>
    </source>
</evidence>
<evidence type="ECO:0000313" key="6">
    <source>
        <dbReference type="Proteomes" id="UP001153620"/>
    </source>
</evidence>
<dbReference type="Proteomes" id="UP001153620">
    <property type="component" value="Chromosome 4"/>
</dbReference>
<dbReference type="GO" id="GO:0043014">
    <property type="term" value="F:alpha-tubulin binding"/>
    <property type="evidence" value="ECO:0007669"/>
    <property type="project" value="InterPro"/>
</dbReference>
<gene>
    <name evidence="5" type="ORF">CHIRRI_LOCUS15027</name>
</gene>
<dbReference type="AlphaFoldDB" id="A0A9N9SC75"/>
<dbReference type="InterPro" id="IPR028290">
    <property type="entry name" value="WASH1"/>
</dbReference>
<dbReference type="GO" id="GO:0034314">
    <property type="term" value="P:Arp2/3 complex-mediated actin nucleation"/>
    <property type="evidence" value="ECO:0007669"/>
    <property type="project" value="InterPro"/>
</dbReference>
<dbReference type="OrthoDB" id="307871at2759"/>
<evidence type="ECO:0000256" key="3">
    <source>
        <dbReference type="SAM" id="MobiDB-lite"/>
    </source>
</evidence>
<dbReference type="GO" id="GO:0005769">
    <property type="term" value="C:early endosome"/>
    <property type="evidence" value="ECO:0007669"/>
    <property type="project" value="InterPro"/>
</dbReference>
<sequence>MIKIPLIGSDLRFDEVSIRAIKIFEYFDNAVDQIFNTIDARIEKNMTRIGEINTRLEKASEKIEKLKTSRKAIQMFSPARYPVEEPKKFKPTFDLTFQPGEIDLHYKLDLPLERTDYKQYGDKLQFFHLKSPKREVPKQPDLIFNITSINSLITFVNNENLYLKDSMKSKENQLQPVEQKIDDYTTDFSRFSTMIRTKQHGDNFHYLPSFNQAPEFEFPLDLPDLEGIAGDISFSVPDEELIEPTFRTMNIVNDLPNVAELMETKKTEQPAIIQPPSIPADIPLPVPPPPPPIPQMLIPPPPPPMPINISTSTPAAPPIPQADDARSSLMKAIRDAAGKAKTKMKSVPAADEQPSENDKKPKQQPPALDLMSDLHQKLMLRRKGIAGSKEAKKEKSSMMAKVSSLIPPPPKKPPSSDDSNSSDSDRNDDDDWN</sequence>
<reference evidence="5" key="2">
    <citation type="submission" date="2022-10" db="EMBL/GenBank/DDBJ databases">
        <authorList>
            <consortium name="ENA_rothamsted_submissions"/>
            <consortium name="culmorum"/>
            <person name="King R."/>
        </authorList>
    </citation>
    <scope>NUCLEOTIDE SEQUENCE</scope>
</reference>
<keyword evidence="6" id="KW-1185">Reference proteome</keyword>
<protein>
    <recommendedName>
        <fullName evidence="4">WASH1 WAHD domain-containing protein</fullName>
    </recommendedName>
</protein>
<dbReference type="GO" id="GO:0032456">
    <property type="term" value="P:endocytic recycling"/>
    <property type="evidence" value="ECO:0007669"/>
    <property type="project" value="TreeGrafter"/>
</dbReference>
<keyword evidence="2" id="KW-0009">Actin-binding</keyword>
<evidence type="ECO:0000313" key="5">
    <source>
        <dbReference type="EMBL" id="CAG9812222.1"/>
    </source>
</evidence>